<feature type="domain" description="MacB-like periplasmic core" evidence="8">
    <location>
        <begin position="22"/>
        <end position="286"/>
    </location>
</feature>
<feature type="domain" description="ABC3 transporter permease C-terminal" evidence="7">
    <location>
        <begin position="319"/>
        <end position="392"/>
    </location>
</feature>
<feature type="transmembrane region" description="Helical" evidence="6">
    <location>
        <begin position="360"/>
        <end position="381"/>
    </location>
</feature>
<evidence type="ECO:0000313" key="10">
    <source>
        <dbReference type="Proteomes" id="UP000199695"/>
    </source>
</evidence>
<evidence type="ECO:0000256" key="4">
    <source>
        <dbReference type="ARBA" id="ARBA00022989"/>
    </source>
</evidence>
<dbReference type="Proteomes" id="UP000199695">
    <property type="component" value="Unassembled WGS sequence"/>
</dbReference>
<dbReference type="InterPro" id="IPR003838">
    <property type="entry name" value="ABC3_permease_C"/>
</dbReference>
<evidence type="ECO:0000256" key="5">
    <source>
        <dbReference type="ARBA" id="ARBA00023136"/>
    </source>
</evidence>
<evidence type="ECO:0000256" key="3">
    <source>
        <dbReference type="ARBA" id="ARBA00022692"/>
    </source>
</evidence>
<evidence type="ECO:0000259" key="8">
    <source>
        <dbReference type="Pfam" id="PF12704"/>
    </source>
</evidence>
<evidence type="ECO:0000256" key="1">
    <source>
        <dbReference type="ARBA" id="ARBA00004651"/>
    </source>
</evidence>
<reference evidence="9 10" key="1">
    <citation type="submission" date="2016-10" db="EMBL/GenBank/DDBJ databases">
        <authorList>
            <person name="de Groot N.N."/>
        </authorList>
    </citation>
    <scope>NUCLEOTIDE SEQUENCE [LARGE SCALE GENOMIC DNA]</scope>
    <source>
        <strain evidence="9 10">DSM 46701</strain>
    </source>
</reference>
<name>A0A1H8BP97_9BACL</name>
<gene>
    <name evidence="9" type="ORF">SAMN05444955_102262</name>
</gene>
<keyword evidence="4 6" id="KW-1133">Transmembrane helix</keyword>
<keyword evidence="2" id="KW-1003">Cell membrane</keyword>
<dbReference type="PANTHER" id="PTHR30572">
    <property type="entry name" value="MEMBRANE COMPONENT OF TRANSPORTER-RELATED"/>
    <property type="match status" value="1"/>
</dbReference>
<evidence type="ECO:0000313" key="9">
    <source>
        <dbReference type="EMBL" id="SEM83954.1"/>
    </source>
</evidence>
<dbReference type="PANTHER" id="PTHR30572:SF9">
    <property type="entry name" value="ABC TRANSPORTER PERMEASE PROTEIN"/>
    <property type="match status" value="1"/>
</dbReference>
<dbReference type="OrthoDB" id="9812886at2"/>
<dbReference type="InterPro" id="IPR050250">
    <property type="entry name" value="Macrolide_Exporter_MacB"/>
</dbReference>
<evidence type="ECO:0000256" key="2">
    <source>
        <dbReference type="ARBA" id="ARBA00022475"/>
    </source>
</evidence>
<protein>
    <submittedName>
        <fullName evidence="9">Putative ABC transport system permease protein</fullName>
    </submittedName>
</protein>
<comment type="subcellular location">
    <subcellularLocation>
        <location evidence="1">Cell membrane</location>
        <topology evidence="1">Multi-pass membrane protein</topology>
    </subcellularLocation>
</comment>
<dbReference type="STRING" id="1173111.SAMN05444955_102262"/>
<dbReference type="Pfam" id="PF02687">
    <property type="entry name" value="FtsX"/>
    <property type="match status" value="1"/>
</dbReference>
<sequence>MNFVKRAMLSVIMRKGKAFVILAVFFIVANLVLAGFAIQSATGKAGDLARQKLGGSVTLQPDMEKIMNQQSTNGQMGQGVRVKMPSLSEKDAQQLTSLDHVQAYNYLSNAPAVANGFKPVETEDSASGDSGQGHRIVIGGMANGVQPDIMLSGVRTTDLLEGFNNGTDQIVEGRGIQPSDAGKSVAVIEKQLADANKLKVGDKIKVNGIREGSTAELEIVGIYQTTNANDMGGIAFTNPANNIYAPYTAVSPLKAKGEEGEVNLNAAVYYLDDPKNIEAFKEAAQKTSVDFDTYMLDANDSAYQQMMGPIENVASFSNLVIYLVTIAGSVILGLIVMSSIKERRYEMGVLLSIGEKRFKLVGQFLTEILVIALLAFGLSVFTGNAIAQAVGDKLVQQEIATAKEQEAQQPMQKMIRMGPGATKQNIDAEPIDHLDVNVTSAEMGKLALVGLLIAMVATLIPSISIMRLHPKMILAKND</sequence>
<dbReference type="GO" id="GO:0005886">
    <property type="term" value="C:plasma membrane"/>
    <property type="evidence" value="ECO:0007669"/>
    <property type="project" value="UniProtKB-SubCell"/>
</dbReference>
<dbReference type="GO" id="GO:0022857">
    <property type="term" value="F:transmembrane transporter activity"/>
    <property type="evidence" value="ECO:0007669"/>
    <property type="project" value="TreeGrafter"/>
</dbReference>
<feature type="transmembrane region" description="Helical" evidence="6">
    <location>
        <begin position="446"/>
        <end position="466"/>
    </location>
</feature>
<accession>A0A1H8BP97</accession>
<organism evidence="9 10">
    <name type="scientific">Lihuaxuella thermophila</name>
    <dbReference type="NCBI Taxonomy" id="1173111"/>
    <lineage>
        <taxon>Bacteria</taxon>
        <taxon>Bacillati</taxon>
        <taxon>Bacillota</taxon>
        <taxon>Bacilli</taxon>
        <taxon>Bacillales</taxon>
        <taxon>Thermoactinomycetaceae</taxon>
        <taxon>Lihuaxuella</taxon>
    </lineage>
</organism>
<keyword evidence="10" id="KW-1185">Reference proteome</keyword>
<dbReference type="EMBL" id="FOCQ01000002">
    <property type="protein sequence ID" value="SEM83954.1"/>
    <property type="molecule type" value="Genomic_DNA"/>
</dbReference>
<dbReference type="InterPro" id="IPR025857">
    <property type="entry name" value="MacB_PCD"/>
</dbReference>
<feature type="transmembrane region" description="Helical" evidence="6">
    <location>
        <begin position="319"/>
        <end position="340"/>
    </location>
</feature>
<keyword evidence="5 6" id="KW-0472">Membrane</keyword>
<dbReference type="Pfam" id="PF12704">
    <property type="entry name" value="MacB_PCD"/>
    <property type="match status" value="1"/>
</dbReference>
<keyword evidence="3 6" id="KW-0812">Transmembrane</keyword>
<evidence type="ECO:0000256" key="6">
    <source>
        <dbReference type="SAM" id="Phobius"/>
    </source>
</evidence>
<proteinExistence type="predicted"/>
<dbReference type="RefSeq" id="WP_089965289.1">
    <property type="nucleotide sequence ID" value="NZ_FOCQ01000002.1"/>
</dbReference>
<dbReference type="AlphaFoldDB" id="A0A1H8BP97"/>
<evidence type="ECO:0000259" key="7">
    <source>
        <dbReference type="Pfam" id="PF02687"/>
    </source>
</evidence>